<evidence type="ECO:0000259" key="3">
    <source>
        <dbReference type="Pfam" id="PF26078"/>
    </source>
</evidence>
<keyword evidence="6" id="KW-1185">Reference proteome</keyword>
<dbReference type="Pfam" id="PF26079">
    <property type="entry name" value="Baseplate_J_C"/>
    <property type="match status" value="1"/>
</dbReference>
<evidence type="ECO:0000313" key="5">
    <source>
        <dbReference type="EMBL" id="SHH15069.1"/>
    </source>
</evidence>
<dbReference type="RefSeq" id="WP_084110118.1">
    <property type="nucleotide sequence ID" value="NZ_FQXJ01000003.1"/>
</dbReference>
<dbReference type="PANTHER" id="PTHR37829:SF3">
    <property type="entry name" value="PROTEIN JAYE-RELATED"/>
    <property type="match status" value="1"/>
</dbReference>
<dbReference type="InterPro" id="IPR058530">
    <property type="entry name" value="Baseplate_J-like_C"/>
</dbReference>
<dbReference type="InterPro" id="IPR052399">
    <property type="entry name" value="Phage_Baseplate_Assmbl_Protein"/>
</dbReference>
<protein>
    <submittedName>
        <fullName evidence="5">Uncharacterized phage protein gp47/JayE</fullName>
    </submittedName>
</protein>
<evidence type="ECO:0000313" key="6">
    <source>
        <dbReference type="Proteomes" id="UP000183954"/>
    </source>
</evidence>
<sequence>MYRETSTVILNRMLGTVSSELDKSEGSLIYDALSPISHEIAQQEANLDEVASKIEISNLSGDELATRIQQRTGLTRKAATYAKTTVTITGNGTISVGDLVQTSGGIRFKSLVQQTVDVTETIDVQAVVAGASGMVPANQLTQFPVALQGLVSVTNSEPTQDGFDAESDASLLQRYYDYIQKPATGGNIAQFTALIKNYEGVGDVRVYPTWAGNNTVKLVIIDANKQTPSADFLAGAQNYMDPGVTGLGLGVAPFGAFTTVEGASEKIINVGFIAVKDANYTENQRITNVRTNLVTHFKSITYKEGTVSYAKLGATILDSAGILDYSDLTINAGTSNIPLSYTAELTEAPVLGVVNIE</sequence>
<evidence type="ECO:0000256" key="1">
    <source>
        <dbReference type="ARBA" id="ARBA00038087"/>
    </source>
</evidence>
<proteinExistence type="inferred from homology"/>
<feature type="domain" description="Baseplate protein J-like barrel" evidence="2">
    <location>
        <begin position="85"/>
        <end position="162"/>
    </location>
</feature>
<feature type="domain" description="Baseplate J-like central" evidence="3">
    <location>
        <begin position="183"/>
        <end position="261"/>
    </location>
</feature>
<dbReference type="EMBL" id="FQXJ01000003">
    <property type="protein sequence ID" value="SHH15069.1"/>
    <property type="molecule type" value="Genomic_DNA"/>
</dbReference>
<dbReference type="InterPro" id="IPR006949">
    <property type="entry name" value="Barrel_Baseplate_J-like"/>
</dbReference>
<evidence type="ECO:0000259" key="4">
    <source>
        <dbReference type="Pfam" id="PF26079"/>
    </source>
</evidence>
<dbReference type="OrthoDB" id="2554267at2"/>
<comment type="similarity">
    <text evidence="1">Belongs to the Mu gp47/PBSX XkdT family.</text>
</comment>
<name>A0A1M5QMP1_9FIRM</name>
<dbReference type="PANTHER" id="PTHR37829">
    <property type="entry name" value="PHAGE-LIKE ELEMENT PBSX PROTEIN XKDT"/>
    <property type="match status" value="1"/>
</dbReference>
<dbReference type="STRING" id="1121420.SAMN02746098_00302"/>
<dbReference type="InterPro" id="IPR058531">
    <property type="entry name" value="Baseplate_J_M"/>
</dbReference>
<dbReference type="AlphaFoldDB" id="A0A1M5QMP1"/>
<gene>
    <name evidence="5" type="ORF">SAMN02746098_00302</name>
</gene>
<feature type="domain" description="Baseplate J-like C-terminal" evidence="4">
    <location>
        <begin position="275"/>
        <end position="339"/>
    </location>
</feature>
<dbReference type="Pfam" id="PF04865">
    <property type="entry name" value="Baseplate_J"/>
    <property type="match status" value="1"/>
</dbReference>
<dbReference type="Pfam" id="PF26078">
    <property type="entry name" value="Baseplate_J_M"/>
    <property type="match status" value="1"/>
</dbReference>
<reference evidence="6" key="1">
    <citation type="submission" date="2016-11" db="EMBL/GenBank/DDBJ databases">
        <authorList>
            <person name="Varghese N."/>
            <person name="Submissions S."/>
        </authorList>
    </citation>
    <scope>NUCLEOTIDE SEQUENCE [LARGE SCALE GENOMIC DNA]</scope>
    <source>
        <strain evidence="6">DSM 15449</strain>
    </source>
</reference>
<dbReference type="Proteomes" id="UP000183954">
    <property type="component" value="Unassembled WGS sequence"/>
</dbReference>
<evidence type="ECO:0000259" key="2">
    <source>
        <dbReference type="Pfam" id="PF04865"/>
    </source>
</evidence>
<accession>A0A1M5QMP1</accession>
<organism evidence="5 6">
    <name type="scientific">Desulfosporosinus lacus DSM 15449</name>
    <dbReference type="NCBI Taxonomy" id="1121420"/>
    <lineage>
        <taxon>Bacteria</taxon>
        <taxon>Bacillati</taxon>
        <taxon>Bacillota</taxon>
        <taxon>Clostridia</taxon>
        <taxon>Eubacteriales</taxon>
        <taxon>Desulfitobacteriaceae</taxon>
        <taxon>Desulfosporosinus</taxon>
    </lineage>
</organism>